<evidence type="ECO:0000256" key="4">
    <source>
        <dbReference type="ARBA" id="ARBA00022679"/>
    </source>
</evidence>
<evidence type="ECO:0000256" key="1">
    <source>
        <dbReference type="ARBA" id="ARBA00000085"/>
    </source>
</evidence>
<keyword evidence="4 11" id="KW-0808">Transferase</keyword>
<comment type="catalytic activity">
    <reaction evidence="1">
        <text>ATP + protein L-histidine = ADP + protein N-phospho-L-histidine.</text>
        <dbReference type="EC" id="2.7.13.3"/>
    </reaction>
</comment>
<gene>
    <name evidence="11" type="primary">liaS_1</name>
    <name evidence="11" type="ORF">MOHU_09520</name>
</gene>
<dbReference type="GO" id="GO:0000155">
    <property type="term" value="F:phosphorelay sensor kinase activity"/>
    <property type="evidence" value="ECO:0007669"/>
    <property type="project" value="InterPro"/>
</dbReference>
<dbReference type="Pfam" id="PF07730">
    <property type="entry name" value="HisKA_3"/>
    <property type="match status" value="1"/>
</dbReference>
<accession>A0A2T0ATM1</accession>
<dbReference type="Pfam" id="PF02518">
    <property type="entry name" value="HATPase_c"/>
    <property type="match status" value="1"/>
</dbReference>
<keyword evidence="5" id="KW-0547">Nucleotide-binding</keyword>
<dbReference type="Gene3D" id="3.30.565.10">
    <property type="entry name" value="Histidine kinase-like ATPase, C-terminal domain"/>
    <property type="match status" value="1"/>
</dbReference>
<protein>
    <recommendedName>
        <fullName evidence="2">histidine kinase</fullName>
        <ecNumber evidence="2">2.7.13.3</ecNumber>
    </recommendedName>
</protein>
<dbReference type="PANTHER" id="PTHR24421">
    <property type="entry name" value="NITRATE/NITRITE SENSOR PROTEIN NARX-RELATED"/>
    <property type="match status" value="1"/>
</dbReference>
<evidence type="ECO:0000256" key="8">
    <source>
        <dbReference type="ARBA" id="ARBA00023012"/>
    </source>
</evidence>
<dbReference type="Proteomes" id="UP000238415">
    <property type="component" value="Unassembled WGS sequence"/>
</dbReference>
<dbReference type="SMART" id="SM00387">
    <property type="entry name" value="HATPase_c"/>
    <property type="match status" value="1"/>
</dbReference>
<dbReference type="CDD" id="cd16917">
    <property type="entry name" value="HATPase_UhpB-NarQ-NarX-like"/>
    <property type="match status" value="1"/>
</dbReference>
<proteinExistence type="predicted"/>
<comment type="caution">
    <text evidence="11">The sequence shown here is derived from an EMBL/GenBank/DDBJ whole genome shotgun (WGS) entry which is preliminary data.</text>
</comment>
<dbReference type="InterPro" id="IPR036890">
    <property type="entry name" value="HATPase_C_sf"/>
</dbReference>
<dbReference type="InterPro" id="IPR003594">
    <property type="entry name" value="HATPase_dom"/>
</dbReference>
<feature type="transmembrane region" description="Helical" evidence="9">
    <location>
        <begin position="47"/>
        <end position="69"/>
    </location>
</feature>
<dbReference type="AlphaFoldDB" id="A0A2T0ATM1"/>
<dbReference type="RefSeq" id="WP_106004957.1">
    <property type="nucleotide sequence ID" value="NZ_CP136419.1"/>
</dbReference>
<feature type="domain" description="Histidine kinase/HSP90-like ATPase" evidence="10">
    <location>
        <begin position="378"/>
        <end position="470"/>
    </location>
</feature>
<dbReference type="InterPro" id="IPR011712">
    <property type="entry name" value="Sig_transdc_His_kin_sub3_dim/P"/>
</dbReference>
<name>A0A2T0ATM1_9FIRM</name>
<keyword evidence="8" id="KW-0902">Two-component regulatory system</keyword>
<reference evidence="11 12" key="1">
    <citation type="submission" date="2018-03" db="EMBL/GenBank/DDBJ databases">
        <title>Genome sequence of Moorella humiferrea DSM 23265.</title>
        <authorList>
            <person name="Poehlein A."/>
            <person name="Daniel R."/>
        </authorList>
    </citation>
    <scope>NUCLEOTIDE SEQUENCE [LARGE SCALE GENOMIC DNA]</scope>
    <source>
        <strain evidence="11 12">DSM 23265</strain>
    </source>
</reference>
<evidence type="ECO:0000256" key="6">
    <source>
        <dbReference type="ARBA" id="ARBA00022777"/>
    </source>
</evidence>
<keyword evidence="9" id="KW-0812">Transmembrane</keyword>
<dbReference type="GO" id="GO:0005524">
    <property type="term" value="F:ATP binding"/>
    <property type="evidence" value="ECO:0007669"/>
    <property type="project" value="UniProtKB-KW"/>
</dbReference>
<feature type="transmembrane region" description="Helical" evidence="9">
    <location>
        <begin position="234"/>
        <end position="254"/>
    </location>
</feature>
<evidence type="ECO:0000313" key="12">
    <source>
        <dbReference type="Proteomes" id="UP000238415"/>
    </source>
</evidence>
<keyword evidence="9" id="KW-0472">Membrane</keyword>
<evidence type="ECO:0000259" key="10">
    <source>
        <dbReference type="SMART" id="SM00387"/>
    </source>
</evidence>
<evidence type="ECO:0000313" key="11">
    <source>
        <dbReference type="EMBL" id="PRR73818.1"/>
    </source>
</evidence>
<feature type="transmembrane region" description="Helical" evidence="9">
    <location>
        <begin position="15"/>
        <end position="35"/>
    </location>
</feature>
<dbReference type="Gene3D" id="1.20.5.1930">
    <property type="match status" value="1"/>
</dbReference>
<sequence length="477" mass="53594">MNPSLHFLTKENWQWNLLFFIYGLSFFLMGFGILLKARRGSNLRLGRCLPCLAFFGIFHGIVEWGYNFIPTAVVMEDCRTFRGIIFNGGHVLLLGLSYLFLLYFGVNLLGDIRHWPSWRKIIPIAAFGGWLFYAALTFPGVNRDVNVWFILIEIAARYMLATPGALISGLAILAQGDELRHLRQKSLKFFLNGAASALFLYTVGGGLLVPPAPFFPANVFNTDFMMRLGLPAQALRIFSSILVAFFIFRLLDVYDAEERYEREKSREREMIWREREKIRRDLHDGIIQSIYALALGLQHCRLLLADEPSKVAARMFELSQQAEKVIADLRQYLAGLDLGRELPPDPVALVDKVMGEAFVKGDIKVKVRGNRAAVLDGEQREHLYYMMLEILSNITRHAGASQVWVDIDLESDGFRVKIADNGKGFLTTAPGGGHGLKNLNERAALAGGWLDIESSPGRGTAVTFWLPYGGDEQGGRP</sequence>
<feature type="transmembrane region" description="Helical" evidence="9">
    <location>
        <begin position="121"/>
        <end position="141"/>
    </location>
</feature>
<evidence type="ECO:0000256" key="3">
    <source>
        <dbReference type="ARBA" id="ARBA00022553"/>
    </source>
</evidence>
<feature type="transmembrane region" description="Helical" evidence="9">
    <location>
        <begin position="89"/>
        <end position="109"/>
    </location>
</feature>
<evidence type="ECO:0000256" key="2">
    <source>
        <dbReference type="ARBA" id="ARBA00012438"/>
    </source>
</evidence>
<keyword evidence="6 11" id="KW-0418">Kinase</keyword>
<dbReference type="EMBL" id="PVXM01000015">
    <property type="protein sequence ID" value="PRR73818.1"/>
    <property type="molecule type" value="Genomic_DNA"/>
</dbReference>
<evidence type="ECO:0000256" key="5">
    <source>
        <dbReference type="ARBA" id="ARBA00022741"/>
    </source>
</evidence>
<keyword evidence="12" id="KW-1185">Reference proteome</keyword>
<dbReference type="EC" id="2.7.13.3" evidence="2"/>
<dbReference type="GO" id="GO:0046983">
    <property type="term" value="F:protein dimerization activity"/>
    <property type="evidence" value="ECO:0007669"/>
    <property type="project" value="InterPro"/>
</dbReference>
<feature type="transmembrane region" description="Helical" evidence="9">
    <location>
        <begin position="147"/>
        <end position="173"/>
    </location>
</feature>
<dbReference type="SUPFAM" id="SSF55874">
    <property type="entry name" value="ATPase domain of HSP90 chaperone/DNA topoisomerase II/histidine kinase"/>
    <property type="match status" value="1"/>
</dbReference>
<feature type="transmembrane region" description="Helical" evidence="9">
    <location>
        <begin position="194"/>
        <end position="214"/>
    </location>
</feature>
<dbReference type="PANTHER" id="PTHR24421:SF10">
    <property type="entry name" value="NITRATE_NITRITE SENSOR PROTEIN NARQ"/>
    <property type="match status" value="1"/>
</dbReference>
<keyword evidence="3" id="KW-0597">Phosphoprotein</keyword>
<evidence type="ECO:0000256" key="7">
    <source>
        <dbReference type="ARBA" id="ARBA00022840"/>
    </source>
</evidence>
<evidence type="ECO:0000256" key="9">
    <source>
        <dbReference type="SAM" id="Phobius"/>
    </source>
</evidence>
<dbReference type="InterPro" id="IPR050482">
    <property type="entry name" value="Sensor_HK_TwoCompSys"/>
</dbReference>
<keyword evidence="9" id="KW-1133">Transmembrane helix</keyword>
<organism evidence="11 12">
    <name type="scientific">Neomoorella humiferrea</name>
    <dbReference type="NCBI Taxonomy" id="676965"/>
    <lineage>
        <taxon>Bacteria</taxon>
        <taxon>Bacillati</taxon>
        <taxon>Bacillota</taxon>
        <taxon>Clostridia</taxon>
        <taxon>Neomoorellales</taxon>
        <taxon>Neomoorellaceae</taxon>
        <taxon>Neomoorella</taxon>
    </lineage>
</organism>
<dbReference type="OrthoDB" id="9781904at2"/>
<dbReference type="GO" id="GO:0016020">
    <property type="term" value="C:membrane"/>
    <property type="evidence" value="ECO:0007669"/>
    <property type="project" value="InterPro"/>
</dbReference>
<keyword evidence="7" id="KW-0067">ATP-binding</keyword>